<evidence type="ECO:0000259" key="2">
    <source>
        <dbReference type="Pfam" id="PF02520"/>
    </source>
</evidence>
<reference evidence="3 4" key="1">
    <citation type="submission" date="2014-03" db="EMBL/GenBank/DDBJ databases">
        <title>Draft genome of the hookworm Oesophagostomum dentatum.</title>
        <authorList>
            <person name="Mitreva M."/>
        </authorList>
    </citation>
    <scope>NUCLEOTIDE SEQUENCE [LARGE SCALE GENOMIC DNA]</scope>
    <source>
        <strain evidence="3 4">OD-Hann</strain>
    </source>
</reference>
<sequence length="160" mass="19014">MIKAMLALGLLSMSYVVICEAGLPGVRPFFPWAIEKLSDEEKEEFVRIWEDPNNTRAQKYEKSLAWAKKNDVMEEYNKHKEEIDRFQIVVEGAKKVSDVINRLPAFYNKYMEILTDMNQTERAINDKLEILRRENPTESDVAKYVEELLWYNEWTRRMAE</sequence>
<dbReference type="Proteomes" id="UP000053660">
    <property type="component" value="Unassembled WGS sequence"/>
</dbReference>
<dbReference type="PANTHER" id="PTHR21593:SF36">
    <property type="entry name" value="DUF148 DOMAIN-CONTAINING PROTEIN-RELATED"/>
    <property type="match status" value="1"/>
</dbReference>
<proteinExistence type="predicted"/>
<dbReference type="InterPro" id="IPR003677">
    <property type="entry name" value="ANIS5_cation-bd"/>
</dbReference>
<accession>A0A0B1TBN4</accession>
<dbReference type="Pfam" id="PF02520">
    <property type="entry name" value="ANIS5_cation-bd"/>
    <property type="match status" value="1"/>
</dbReference>
<protein>
    <recommendedName>
        <fullName evidence="2">SXP/RAL-2 family protein Ani s 5-like cation-binding domain-containing protein</fullName>
    </recommendedName>
</protein>
<feature type="signal peptide" evidence="1">
    <location>
        <begin position="1"/>
        <end position="21"/>
    </location>
</feature>
<keyword evidence="1" id="KW-0732">Signal</keyword>
<dbReference type="EMBL" id="KN550875">
    <property type="protein sequence ID" value="KHJ93227.1"/>
    <property type="molecule type" value="Genomic_DNA"/>
</dbReference>
<dbReference type="InterPro" id="IPR052823">
    <property type="entry name" value="SXP/RAL-2_related"/>
</dbReference>
<evidence type="ECO:0000256" key="1">
    <source>
        <dbReference type="SAM" id="SignalP"/>
    </source>
</evidence>
<evidence type="ECO:0000313" key="4">
    <source>
        <dbReference type="Proteomes" id="UP000053660"/>
    </source>
</evidence>
<dbReference type="AlphaFoldDB" id="A0A0B1TBN4"/>
<name>A0A0B1TBN4_OESDE</name>
<feature type="chain" id="PRO_5002082071" description="SXP/RAL-2 family protein Ani s 5-like cation-binding domain-containing protein" evidence="1">
    <location>
        <begin position="22"/>
        <end position="160"/>
    </location>
</feature>
<gene>
    <name evidence="3" type="ORF">OESDEN_06865</name>
</gene>
<keyword evidence="4" id="KW-1185">Reference proteome</keyword>
<evidence type="ECO:0000313" key="3">
    <source>
        <dbReference type="EMBL" id="KHJ93227.1"/>
    </source>
</evidence>
<organism evidence="3 4">
    <name type="scientific">Oesophagostomum dentatum</name>
    <name type="common">Nodular worm</name>
    <dbReference type="NCBI Taxonomy" id="61180"/>
    <lineage>
        <taxon>Eukaryota</taxon>
        <taxon>Metazoa</taxon>
        <taxon>Ecdysozoa</taxon>
        <taxon>Nematoda</taxon>
        <taxon>Chromadorea</taxon>
        <taxon>Rhabditida</taxon>
        <taxon>Rhabditina</taxon>
        <taxon>Rhabditomorpha</taxon>
        <taxon>Strongyloidea</taxon>
        <taxon>Strongylidae</taxon>
        <taxon>Oesophagostomum</taxon>
    </lineage>
</organism>
<feature type="domain" description="SXP/RAL-2 family protein Ani s 5-like cation-binding" evidence="2">
    <location>
        <begin position="40"/>
        <end position="146"/>
    </location>
</feature>
<dbReference type="PANTHER" id="PTHR21593">
    <property type="entry name" value="PRION-LIKE- Q/N-RICH -DOMAIN-BEARING PROTEIN PROTEIN"/>
    <property type="match status" value="1"/>
</dbReference>